<dbReference type="OrthoDB" id="416496at2759"/>
<dbReference type="Gene3D" id="3.40.50.150">
    <property type="entry name" value="Vaccinia Virus protein VP39"/>
    <property type="match status" value="1"/>
</dbReference>
<dbReference type="GO" id="GO:0003697">
    <property type="term" value="F:single-stranded DNA binding"/>
    <property type="evidence" value="ECO:0007669"/>
    <property type="project" value="TreeGrafter"/>
</dbReference>
<dbReference type="Pfam" id="PF08241">
    <property type="entry name" value="Methyltransf_11"/>
    <property type="match status" value="1"/>
</dbReference>
<name>A0A976FNC3_BRELC</name>
<dbReference type="GO" id="GO:0006273">
    <property type="term" value="P:lagging strand elongation"/>
    <property type="evidence" value="ECO:0007669"/>
    <property type="project" value="TreeGrafter"/>
</dbReference>
<sequence length="304" mass="34669">MLNQASISQQQRLASCDLQVMSAENLVFNDDQFDTVVDTFGLCSMDDPAHALKEMQRVCKKTSGRILLLEHGQSSFAWLSGILDKFADLHAQKWGCHWNRDIVALLDQAGLEVETMHRFHFGTTCSHLTLPASAEGSGKGSKQTRHSLSHFTTVRPFEANTTFPSTYVTAVQRDDRFGLKKDNGARGIHTERLRLEMNERVMLSYFLTRVQMEDPDVIVGHNLHKYVLEVLLSRIDHFKLGGVWSKLTRLRRGRLHPSNEGVGWNEYRMDDMVNGRLFCDTYVSSKELLGSQTTHCRIWSSECY</sequence>
<gene>
    <name evidence="3" type="ORF">CCR75_007565</name>
</gene>
<dbReference type="GeneID" id="94351294"/>
<evidence type="ECO:0000313" key="4">
    <source>
        <dbReference type="Proteomes" id="UP000294530"/>
    </source>
</evidence>
<evidence type="ECO:0000313" key="3">
    <source>
        <dbReference type="EMBL" id="TDH69948.1"/>
    </source>
</evidence>
<dbReference type="GO" id="GO:0003688">
    <property type="term" value="F:DNA replication origin binding"/>
    <property type="evidence" value="ECO:0007669"/>
    <property type="project" value="TreeGrafter"/>
</dbReference>
<reference evidence="3 4" key="1">
    <citation type="journal article" date="2021" name="Genome Biol.">
        <title>AFLAP: assembly-free linkage analysis pipeline using k-mers from genome sequencing data.</title>
        <authorList>
            <person name="Fletcher K."/>
            <person name="Zhang L."/>
            <person name="Gil J."/>
            <person name="Han R."/>
            <person name="Cavanaugh K."/>
            <person name="Michelmore R."/>
        </authorList>
    </citation>
    <scope>NUCLEOTIDE SEQUENCE [LARGE SCALE GENOMIC DNA]</scope>
    <source>
        <strain evidence="3 4">SF5</strain>
    </source>
</reference>
<dbReference type="GO" id="GO:0003682">
    <property type="term" value="F:chromatin binding"/>
    <property type="evidence" value="ECO:0007669"/>
    <property type="project" value="TreeGrafter"/>
</dbReference>
<dbReference type="Gene3D" id="3.30.420.10">
    <property type="entry name" value="Ribonuclease H-like superfamily/Ribonuclease H"/>
    <property type="match status" value="1"/>
</dbReference>
<proteinExistence type="predicted"/>
<evidence type="ECO:0008006" key="5">
    <source>
        <dbReference type="Google" id="ProtNLM"/>
    </source>
</evidence>
<dbReference type="GO" id="GO:0006272">
    <property type="term" value="P:leading strand elongation"/>
    <property type="evidence" value="ECO:0007669"/>
    <property type="project" value="TreeGrafter"/>
</dbReference>
<dbReference type="GO" id="GO:1902975">
    <property type="term" value="P:mitotic DNA replication initiation"/>
    <property type="evidence" value="ECO:0007669"/>
    <property type="project" value="TreeGrafter"/>
</dbReference>
<dbReference type="RefSeq" id="XP_067819447.1">
    <property type="nucleotide sequence ID" value="XM_067965623.1"/>
</dbReference>
<protein>
    <recommendedName>
        <fullName evidence="5">DNA-directed DNA polymerase</fullName>
    </recommendedName>
</protein>
<accession>A0A976FNC3</accession>
<comment type="caution">
    <text evidence="3">The sequence shown here is derived from an EMBL/GenBank/DDBJ whole genome shotgun (WGS) entry which is preliminary data.</text>
</comment>
<dbReference type="PANTHER" id="PTHR45861">
    <property type="entry name" value="DNA POLYMERASE ALPHA CATALYTIC SUBUNIT"/>
    <property type="match status" value="1"/>
</dbReference>
<feature type="domain" description="Methyltransferase type 11" evidence="2">
    <location>
        <begin position="3"/>
        <end position="61"/>
    </location>
</feature>
<dbReference type="InterPro" id="IPR013216">
    <property type="entry name" value="Methyltransf_11"/>
</dbReference>
<feature type="domain" description="DNA-directed DNA polymerase family B exonuclease" evidence="1">
    <location>
        <begin position="192"/>
        <end position="287"/>
    </location>
</feature>
<dbReference type="InterPro" id="IPR006133">
    <property type="entry name" value="DNA-dir_DNA_pol_B_exonuc"/>
</dbReference>
<dbReference type="InterPro" id="IPR029063">
    <property type="entry name" value="SAM-dependent_MTases_sf"/>
</dbReference>
<dbReference type="KEGG" id="blac:94351294"/>
<dbReference type="GO" id="GO:0003887">
    <property type="term" value="F:DNA-directed DNA polymerase activity"/>
    <property type="evidence" value="ECO:0007669"/>
    <property type="project" value="TreeGrafter"/>
</dbReference>
<dbReference type="GO" id="GO:0008757">
    <property type="term" value="F:S-adenosylmethionine-dependent methyltransferase activity"/>
    <property type="evidence" value="ECO:0007669"/>
    <property type="project" value="InterPro"/>
</dbReference>
<dbReference type="Pfam" id="PF03104">
    <property type="entry name" value="DNA_pol_B_exo1"/>
    <property type="match status" value="1"/>
</dbReference>
<dbReference type="Proteomes" id="UP000294530">
    <property type="component" value="Unassembled WGS sequence"/>
</dbReference>
<dbReference type="GO" id="GO:0005658">
    <property type="term" value="C:alpha DNA polymerase:primase complex"/>
    <property type="evidence" value="ECO:0007669"/>
    <property type="project" value="TreeGrafter"/>
</dbReference>
<organism evidence="3 4">
    <name type="scientific">Bremia lactucae</name>
    <name type="common">Lettuce downy mildew</name>
    <dbReference type="NCBI Taxonomy" id="4779"/>
    <lineage>
        <taxon>Eukaryota</taxon>
        <taxon>Sar</taxon>
        <taxon>Stramenopiles</taxon>
        <taxon>Oomycota</taxon>
        <taxon>Peronosporomycetes</taxon>
        <taxon>Peronosporales</taxon>
        <taxon>Peronosporaceae</taxon>
        <taxon>Bremia</taxon>
    </lineage>
</organism>
<dbReference type="InterPro" id="IPR012337">
    <property type="entry name" value="RNaseH-like_sf"/>
</dbReference>
<dbReference type="SUPFAM" id="SSF53098">
    <property type="entry name" value="Ribonuclease H-like"/>
    <property type="match status" value="1"/>
</dbReference>
<evidence type="ECO:0000259" key="2">
    <source>
        <dbReference type="Pfam" id="PF08241"/>
    </source>
</evidence>
<dbReference type="SUPFAM" id="SSF53335">
    <property type="entry name" value="S-adenosyl-L-methionine-dependent methyltransferases"/>
    <property type="match status" value="1"/>
</dbReference>
<evidence type="ECO:0000259" key="1">
    <source>
        <dbReference type="Pfam" id="PF03104"/>
    </source>
</evidence>
<dbReference type="AlphaFoldDB" id="A0A976FNC3"/>
<dbReference type="PANTHER" id="PTHR45861:SF1">
    <property type="entry name" value="DNA POLYMERASE ALPHA CATALYTIC SUBUNIT"/>
    <property type="match status" value="1"/>
</dbReference>
<keyword evidence="4" id="KW-1185">Reference proteome</keyword>
<dbReference type="InterPro" id="IPR036397">
    <property type="entry name" value="RNaseH_sf"/>
</dbReference>
<dbReference type="EMBL" id="SHOA02000019">
    <property type="protein sequence ID" value="TDH69948.1"/>
    <property type="molecule type" value="Genomic_DNA"/>
</dbReference>